<gene>
    <name evidence="1" type="ORF">GGR36_003175</name>
</gene>
<dbReference type="RefSeq" id="WP_183635748.1">
    <property type="nucleotide sequence ID" value="NZ_BAABLE010000005.1"/>
</dbReference>
<reference evidence="1 2" key="1">
    <citation type="submission" date="2020-08" db="EMBL/GenBank/DDBJ databases">
        <title>Genomic Encyclopedia of Type Strains, Phase IV (KMG-IV): sequencing the most valuable type-strain genomes for metagenomic binning, comparative biology and taxonomic classification.</title>
        <authorList>
            <person name="Goeker M."/>
        </authorList>
    </citation>
    <scope>NUCLEOTIDE SEQUENCE [LARGE SCALE GENOMIC DNA]</scope>
    <source>
        <strain evidence="1 2">DSM 106739</strain>
    </source>
</reference>
<comment type="caution">
    <text evidence="1">The sequence shown here is derived from an EMBL/GenBank/DDBJ whole genome shotgun (WGS) entry which is preliminary data.</text>
</comment>
<organism evidence="1 2">
    <name type="scientific">Niveibacterium umoris</name>
    <dbReference type="NCBI Taxonomy" id="1193620"/>
    <lineage>
        <taxon>Bacteria</taxon>
        <taxon>Pseudomonadati</taxon>
        <taxon>Pseudomonadota</taxon>
        <taxon>Betaproteobacteria</taxon>
        <taxon>Rhodocyclales</taxon>
        <taxon>Rhodocyclaceae</taxon>
        <taxon>Niveibacterium</taxon>
    </lineage>
</organism>
<keyword evidence="2" id="KW-1185">Reference proteome</keyword>
<dbReference type="AlphaFoldDB" id="A0A840BQT8"/>
<dbReference type="Proteomes" id="UP000561045">
    <property type="component" value="Unassembled WGS sequence"/>
</dbReference>
<name>A0A840BQT8_9RHOO</name>
<dbReference type="EMBL" id="JACIET010000002">
    <property type="protein sequence ID" value="MBB4013829.1"/>
    <property type="molecule type" value="Genomic_DNA"/>
</dbReference>
<evidence type="ECO:0000313" key="1">
    <source>
        <dbReference type="EMBL" id="MBB4013829.1"/>
    </source>
</evidence>
<sequence>MPQPIIVEAATIPRRPSAEVTYRLFAYGVGVPFALGRRIMRGPRVPDLVPVASTAVRVGLSPFFFAALVGWRVQSACLRAVLKGTSRSTPGR</sequence>
<evidence type="ECO:0000313" key="2">
    <source>
        <dbReference type="Proteomes" id="UP000561045"/>
    </source>
</evidence>
<proteinExistence type="predicted"/>
<accession>A0A840BQT8</accession>
<protein>
    <submittedName>
        <fullName evidence="1">Uncharacterized protein</fullName>
    </submittedName>
</protein>